<comment type="caution">
    <text evidence="3">The sequence shown here is derived from an EMBL/GenBank/DDBJ whole genome shotgun (WGS) entry which is preliminary data.</text>
</comment>
<feature type="chain" id="PRO_5008044053" evidence="2">
    <location>
        <begin position="25"/>
        <end position="232"/>
    </location>
</feature>
<feature type="compositionally biased region" description="Pro residues" evidence="1">
    <location>
        <begin position="123"/>
        <end position="132"/>
    </location>
</feature>
<dbReference type="VEuPathDB" id="FungiDB:MMYC01_200203"/>
<accession>A0A175WHY8</accession>
<dbReference type="AlphaFoldDB" id="A0A175WHY8"/>
<dbReference type="EMBL" id="LCTW02000002">
    <property type="protein sequence ID" value="KXX83205.1"/>
    <property type="molecule type" value="Genomic_DNA"/>
</dbReference>
<dbReference type="Proteomes" id="UP000078237">
    <property type="component" value="Unassembled WGS sequence"/>
</dbReference>
<feature type="signal peptide" evidence="2">
    <location>
        <begin position="1"/>
        <end position="24"/>
    </location>
</feature>
<evidence type="ECO:0000256" key="2">
    <source>
        <dbReference type="SAM" id="SignalP"/>
    </source>
</evidence>
<protein>
    <submittedName>
        <fullName evidence="3">Uncharacterized protein</fullName>
    </submittedName>
</protein>
<feature type="region of interest" description="Disordered" evidence="1">
    <location>
        <begin position="123"/>
        <end position="144"/>
    </location>
</feature>
<dbReference type="OrthoDB" id="4585643at2759"/>
<keyword evidence="2" id="KW-0732">Signal</keyword>
<proteinExistence type="predicted"/>
<evidence type="ECO:0000256" key="1">
    <source>
        <dbReference type="SAM" id="MobiDB-lite"/>
    </source>
</evidence>
<sequence>MLLERVSLFTAALALGGAPSSASALIARQPTPSALDYLDLDASGITAEPGTAKCAAVMSLGNVAFPNARIPKSGGYIECRQRLIFERLPRDSDFSFIAADVMGDLNLDAGSYVDKVEVAVDYLPPPSSPPKPTTTDAASNTTLSYGRNGQPYRGSFEVLMNLWPVDTGPQTPRSRSSCVARPELALRLFVSVSNENRDEAALDDAVAAVENLRVWLHPSWGRCEATAGTGRG</sequence>
<organism evidence="3 4">
    <name type="scientific">Madurella mycetomatis</name>
    <dbReference type="NCBI Taxonomy" id="100816"/>
    <lineage>
        <taxon>Eukaryota</taxon>
        <taxon>Fungi</taxon>
        <taxon>Dikarya</taxon>
        <taxon>Ascomycota</taxon>
        <taxon>Pezizomycotina</taxon>
        <taxon>Sordariomycetes</taxon>
        <taxon>Sordariomycetidae</taxon>
        <taxon>Sordariales</taxon>
        <taxon>Sordariales incertae sedis</taxon>
        <taxon>Madurella</taxon>
    </lineage>
</organism>
<evidence type="ECO:0000313" key="4">
    <source>
        <dbReference type="Proteomes" id="UP000078237"/>
    </source>
</evidence>
<gene>
    <name evidence="3" type="ORF">MMYC01_200203</name>
</gene>
<reference evidence="3 4" key="1">
    <citation type="journal article" date="2016" name="Genome Announc.">
        <title>Genome Sequence of Madurella mycetomatis mm55, Isolated from a Human Mycetoma Case in Sudan.</title>
        <authorList>
            <person name="Smit S."/>
            <person name="Derks M.F."/>
            <person name="Bervoets S."/>
            <person name="Fahal A."/>
            <person name="van Leeuwen W."/>
            <person name="van Belkum A."/>
            <person name="van de Sande W.W."/>
        </authorList>
    </citation>
    <scope>NUCLEOTIDE SEQUENCE [LARGE SCALE GENOMIC DNA]</scope>
    <source>
        <strain evidence="4">mm55</strain>
    </source>
</reference>
<keyword evidence="4" id="KW-1185">Reference proteome</keyword>
<name>A0A175WHY8_9PEZI</name>
<evidence type="ECO:0000313" key="3">
    <source>
        <dbReference type="EMBL" id="KXX83205.1"/>
    </source>
</evidence>